<dbReference type="Proteomes" id="UP001560293">
    <property type="component" value="Unassembled WGS sequence"/>
</dbReference>
<evidence type="ECO:0000256" key="1">
    <source>
        <dbReference type="ARBA" id="ARBA00005254"/>
    </source>
</evidence>
<dbReference type="PANTHER" id="PTHR43841">
    <property type="entry name" value="3-HYDROXYACYL-THIOESTER DEHYDRATASE HTDX-RELATED"/>
    <property type="match status" value="1"/>
</dbReference>
<evidence type="ECO:0000313" key="4">
    <source>
        <dbReference type="EMBL" id="MCT2117750.1"/>
    </source>
</evidence>
<dbReference type="AlphaFoldDB" id="A0AAW5Q9M4"/>
<keyword evidence="7" id="KW-1185">Reference proteome</keyword>
<dbReference type="InterPro" id="IPR003965">
    <property type="entry name" value="Fatty_acid_synthase"/>
</dbReference>
<name>A0AAW5Q9M4_9ACTN</name>
<comment type="caution">
    <text evidence="4">The sequence shown here is derived from an EMBL/GenBank/DDBJ whole genome shotgun (WGS) entry which is preliminary data.</text>
</comment>
<dbReference type="RefSeq" id="WP_082767669.1">
    <property type="nucleotide sequence ID" value="NZ_JAFFGT010000002.1"/>
</dbReference>
<dbReference type="PANTHER" id="PTHR43841:SF3">
    <property type="entry name" value="(3R)-HYDROXYACYL-ACP DEHYDRATASE SUBUNIT HADB"/>
    <property type="match status" value="1"/>
</dbReference>
<dbReference type="PRINTS" id="PR01483">
    <property type="entry name" value="FASYNTHASE"/>
</dbReference>
<proteinExistence type="inferred from homology"/>
<sequence>MTRPEETTAPEETPAPEGTTGATTTSPAAGDALPPRTLPVRREDLRRYAEASGDHNPIHLDDAAAQALGLPGVVAHGMLTSALAIGVVAEWAGGADRVLATSFRFAAPVVVPADAPALLAVAGTVKKVAEDGSSADVALVVTSGGAKVFGKAIVTVALGD</sequence>
<feature type="compositionally biased region" description="Low complexity" evidence="2">
    <location>
        <begin position="10"/>
        <end position="30"/>
    </location>
</feature>
<reference evidence="4" key="1">
    <citation type="submission" date="2022-04" db="EMBL/GenBank/DDBJ databases">
        <title>Human microbiome associated bacterial genomes.</title>
        <authorList>
            <person name="Sandstrom S."/>
            <person name="Salamzade R."/>
            <person name="Kalan L.R."/>
        </authorList>
    </citation>
    <scope>NUCLEOTIDE SEQUENCE</scope>
    <source>
        <strain evidence="4">P3-SID1762</strain>
    </source>
</reference>
<organism evidence="4 6">
    <name type="scientific">Dietzia cinnamea</name>
    <dbReference type="NCBI Taxonomy" id="321318"/>
    <lineage>
        <taxon>Bacteria</taxon>
        <taxon>Bacillati</taxon>
        <taxon>Actinomycetota</taxon>
        <taxon>Actinomycetes</taxon>
        <taxon>Mycobacteriales</taxon>
        <taxon>Dietziaceae</taxon>
        <taxon>Dietzia</taxon>
    </lineage>
</organism>
<dbReference type="InterPro" id="IPR002539">
    <property type="entry name" value="MaoC-like_dom"/>
</dbReference>
<dbReference type="SUPFAM" id="SSF54637">
    <property type="entry name" value="Thioesterase/thiol ester dehydrase-isomerase"/>
    <property type="match status" value="1"/>
</dbReference>
<dbReference type="Pfam" id="PF01575">
    <property type="entry name" value="MaoC_dehydratas"/>
    <property type="match status" value="1"/>
</dbReference>
<reference evidence="7" key="2">
    <citation type="submission" date="2024-07" db="EMBL/GenBank/DDBJ databases">
        <title>Pseudomonas strain that inhibits Aeromonas fish pathogens.</title>
        <authorList>
            <person name="Wildschutte H."/>
        </authorList>
    </citation>
    <scope>NUCLEOTIDE SEQUENCE [LARGE SCALE GENOMIC DNA]</scope>
    <source>
        <strain evidence="7">n60</strain>
    </source>
</reference>
<reference evidence="5" key="3">
    <citation type="submission" date="2024-07" db="EMBL/GenBank/DDBJ databases">
        <authorList>
            <person name="Wildschutte H."/>
        </authorList>
    </citation>
    <scope>NUCLEOTIDE SEQUENCE</scope>
    <source>
        <strain evidence="5">N60</strain>
    </source>
</reference>
<feature type="domain" description="MaoC-like" evidence="3">
    <location>
        <begin position="35"/>
        <end position="126"/>
    </location>
</feature>
<comment type="similarity">
    <text evidence="1">Belongs to the enoyl-CoA hydratase/isomerase family.</text>
</comment>
<dbReference type="Proteomes" id="UP001206890">
    <property type="component" value="Unassembled WGS sequence"/>
</dbReference>
<dbReference type="GO" id="GO:0005835">
    <property type="term" value="C:fatty acid synthase complex"/>
    <property type="evidence" value="ECO:0007669"/>
    <property type="project" value="InterPro"/>
</dbReference>
<evidence type="ECO:0000313" key="5">
    <source>
        <dbReference type="EMBL" id="MEX6463100.1"/>
    </source>
</evidence>
<evidence type="ECO:0000313" key="7">
    <source>
        <dbReference type="Proteomes" id="UP001560293"/>
    </source>
</evidence>
<evidence type="ECO:0000256" key="2">
    <source>
        <dbReference type="SAM" id="MobiDB-lite"/>
    </source>
</evidence>
<feature type="region of interest" description="Disordered" evidence="2">
    <location>
        <begin position="1"/>
        <end position="41"/>
    </location>
</feature>
<dbReference type="GO" id="GO:0006633">
    <property type="term" value="P:fatty acid biosynthetic process"/>
    <property type="evidence" value="ECO:0007669"/>
    <property type="project" value="InterPro"/>
</dbReference>
<evidence type="ECO:0000313" key="6">
    <source>
        <dbReference type="Proteomes" id="UP001206890"/>
    </source>
</evidence>
<dbReference type="GO" id="GO:0004312">
    <property type="term" value="F:fatty acid synthase activity"/>
    <property type="evidence" value="ECO:0007669"/>
    <property type="project" value="InterPro"/>
</dbReference>
<evidence type="ECO:0000259" key="3">
    <source>
        <dbReference type="Pfam" id="PF01575"/>
    </source>
</evidence>
<dbReference type="InterPro" id="IPR029069">
    <property type="entry name" value="HotDog_dom_sf"/>
</dbReference>
<dbReference type="EMBL" id="JBFTEZ010000002">
    <property type="protein sequence ID" value="MEX6463100.1"/>
    <property type="molecule type" value="Genomic_DNA"/>
</dbReference>
<dbReference type="Gene3D" id="3.10.129.10">
    <property type="entry name" value="Hotdog Thioesterase"/>
    <property type="match status" value="1"/>
</dbReference>
<dbReference type="EMBL" id="JALXTC010000031">
    <property type="protein sequence ID" value="MCT2117750.1"/>
    <property type="molecule type" value="Genomic_DNA"/>
</dbReference>
<protein>
    <submittedName>
        <fullName evidence="4">MaoC family dehydratase N-terminal domain-containing protein</fullName>
    </submittedName>
    <submittedName>
        <fullName evidence="5">MaoC/PaaZ C-terminal domain-containing protein</fullName>
    </submittedName>
</protein>
<accession>A0AAW5Q9M4</accession>
<gene>
    <name evidence="5" type="ORF">AB6N35_01830</name>
    <name evidence="4" type="ORF">M3D93_08285</name>
</gene>